<dbReference type="AlphaFoldDB" id="A0A8D8FLP2"/>
<protein>
    <submittedName>
        <fullName evidence="2">(northern house mosquito) hypothetical protein</fullName>
    </submittedName>
</protein>
<reference evidence="2" key="1">
    <citation type="submission" date="2021-05" db="EMBL/GenBank/DDBJ databases">
        <authorList>
            <person name="Alioto T."/>
            <person name="Alioto T."/>
            <person name="Gomez Garrido J."/>
        </authorList>
    </citation>
    <scope>NUCLEOTIDE SEQUENCE</scope>
</reference>
<name>A0A8D8FLP2_CULPI</name>
<keyword evidence="1" id="KW-0812">Transmembrane</keyword>
<sequence length="136" mass="15356">MQPSNVEITSMTQCFGQVAPSSSTWNICWNFFGSITWYTWFSVPFHLLSTGLISFKSIIAFIASSGVALINQSKHTSSRSTIKSFKHRNRLITCSAPTFFRKATTTIASSVFFICSISPRAFFDGMFSMMPQRFFQ</sequence>
<evidence type="ECO:0000256" key="1">
    <source>
        <dbReference type="SAM" id="Phobius"/>
    </source>
</evidence>
<keyword evidence="1" id="KW-0472">Membrane</keyword>
<organism evidence="2">
    <name type="scientific">Culex pipiens</name>
    <name type="common">House mosquito</name>
    <dbReference type="NCBI Taxonomy" id="7175"/>
    <lineage>
        <taxon>Eukaryota</taxon>
        <taxon>Metazoa</taxon>
        <taxon>Ecdysozoa</taxon>
        <taxon>Arthropoda</taxon>
        <taxon>Hexapoda</taxon>
        <taxon>Insecta</taxon>
        <taxon>Pterygota</taxon>
        <taxon>Neoptera</taxon>
        <taxon>Endopterygota</taxon>
        <taxon>Diptera</taxon>
        <taxon>Nematocera</taxon>
        <taxon>Culicoidea</taxon>
        <taxon>Culicidae</taxon>
        <taxon>Culicinae</taxon>
        <taxon>Culicini</taxon>
        <taxon>Culex</taxon>
        <taxon>Culex</taxon>
    </lineage>
</organism>
<feature type="transmembrane region" description="Helical" evidence="1">
    <location>
        <begin position="47"/>
        <end position="70"/>
    </location>
</feature>
<dbReference type="EMBL" id="HBUE01075191">
    <property type="protein sequence ID" value="CAG6474644.1"/>
    <property type="molecule type" value="Transcribed_RNA"/>
</dbReference>
<accession>A0A8D8FLP2</accession>
<keyword evidence="1" id="KW-1133">Transmembrane helix</keyword>
<proteinExistence type="predicted"/>
<evidence type="ECO:0000313" key="2">
    <source>
        <dbReference type="EMBL" id="CAG6474644.1"/>
    </source>
</evidence>